<dbReference type="FunFam" id="2.60.40.10:FF:000392">
    <property type="entry name" value="CLUMA_CG000981, isoform A"/>
    <property type="match status" value="1"/>
</dbReference>
<comment type="subcellular location">
    <subcellularLocation>
        <location evidence="1">Cell membrane</location>
    </subcellularLocation>
</comment>
<sequence>MESRVLLLVLFAFAVSSDFTESPSFGEPIANVTVPLGREAMMTCVVNDLGTYKVAWLRVDTQTILTIHHHVITKNHRIGVSNTDERTWHLHIKELKESDRGWYMCQINTDPMKSQVGFLEVIVPPDILDSPTSADTVVREGGNVSLRCAASGIPMPNITWKREGGAPIPLTAGVEVFSVEGPTFNISRVNRLHMGPYMCIASNGVPPSVSKRIMLTVEFPPMIWIQSQLVAAYQGQRLVLECHSEAYPKSISYWTRERGEVITHGQKYEPVIIESDYRTHMKLIVKSVSASDYGNYKCVSKNSLGDTDGAIKVYPVLSPTGKQDIKFKFREKNRHKLSRNKTKNDIDDAEDGGGSKDKQSQYKEYEEYEDEFMVGSGGPACSKLFSLSSYWYLLLLPALIPAN</sequence>
<protein>
    <recommendedName>
        <fullName evidence="11">Ig-like domain-containing protein</fullName>
    </recommendedName>
</protein>
<keyword evidence="5" id="KW-0472">Membrane</keyword>
<dbReference type="FunFam" id="2.60.40.10:FF:000376">
    <property type="entry name" value="CLUMA_CG000981, isoform A"/>
    <property type="match status" value="1"/>
</dbReference>
<dbReference type="InterPro" id="IPR051170">
    <property type="entry name" value="Neural/epithelial_adhesion"/>
</dbReference>
<evidence type="ECO:0000256" key="8">
    <source>
        <dbReference type="ARBA" id="ARBA00023319"/>
    </source>
</evidence>
<evidence type="ECO:0000256" key="4">
    <source>
        <dbReference type="ARBA" id="ARBA00022737"/>
    </source>
</evidence>
<proteinExistence type="predicted"/>
<dbReference type="FunFam" id="2.60.40.10:FF:000328">
    <property type="entry name" value="CLUMA_CG000981, isoform A"/>
    <property type="match status" value="1"/>
</dbReference>
<feature type="chain" id="PRO_5040470377" description="Ig-like domain-containing protein" evidence="10">
    <location>
        <begin position="18"/>
        <end position="403"/>
    </location>
</feature>
<evidence type="ECO:0000259" key="11">
    <source>
        <dbReference type="PROSITE" id="PS50835"/>
    </source>
</evidence>
<evidence type="ECO:0000313" key="12">
    <source>
        <dbReference type="EMBL" id="CAH0772755.1"/>
    </source>
</evidence>
<accession>A0A9P0G5E8</accession>
<reference evidence="12" key="1">
    <citation type="submission" date="2021-12" db="EMBL/GenBank/DDBJ databases">
        <authorList>
            <person name="King R."/>
        </authorList>
    </citation>
    <scope>NUCLEOTIDE SEQUENCE</scope>
</reference>
<dbReference type="Gene3D" id="2.60.40.10">
    <property type="entry name" value="Immunoglobulins"/>
    <property type="match status" value="3"/>
</dbReference>
<gene>
    <name evidence="12" type="ORF">BEMITA_LOCUS9326</name>
</gene>
<dbReference type="SUPFAM" id="SSF48726">
    <property type="entry name" value="Immunoglobulin"/>
    <property type="match status" value="3"/>
</dbReference>
<dbReference type="Pfam" id="PF13927">
    <property type="entry name" value="Ig_3"/>
    <property type="match status" value="2"/>
</dbReference>
<dbReference type="EMBL" id="OU963866">
    <property type="protein sequence ID" value="CAH0772755.1"/>
    <property type="molecule type" value="Genomic_DNA"/>
</dbReference>
<feature type="domain" description="Ig-like" evidence="11">
    <location>
        <begin position="221"/>
        <end position="318"/>
    </location>
</feature>
<feature type="region of interest" description="Disordered" evidence="9">
    <location>
        <begin position="337"/>
        <end position="361"/>
    </location>
</feature>
<dbReference type="SMART" id="SM00408">
    <property type="entry name" value="IGc2"/>
    <property type="match status" value="3"/>
</dbReference>
<dbReference type="InterPro" id="IPR013106">
    <property type="entry name" value="Ig_V-set"/>
</dbReference>
<dbReference type="GO" id="GO:0005886">
    <property type="term" value="C:plasma membrane"/>
    <property type="evidence" value="ECO:0007669"/>
    <property type="project" value="UniProtKB-SubCell"/>
</dbReference>
<evidence type="ECO:0000256" key="1">
    <source>
        <dbReference type="ARBA" id="ARBA00004236"/>
    </source>
</evidence>
<dbReference type="InterPro" id="IPR003599">
    <property type="entry name" value="Ig_sub"/>
</dbReference>
<dbReference type="PANTHER" id="PTHR12231">
    <property type="entry name" value="CTX-RELATED TYPE I TRANSMEMBRANE PROTEIN"/>
    <property type="match status" value="1"/>
</dbReference>
<dbReference type="PANTHER" id="PTHR12231:SF272">
    <property type="entry name" value="DPR-INTERACTING PROTEIN THETA"/>
    <property type="match status" value="1"/>
</dbReference>
<keyword evidence="7" id="KW-0325">Glycoprotein</keyword>
<keyword evidence="4" id="KW-0677">Repeat</keyword>
<evidence type="ECO:0000256" key="5">
    <source>
        <dbReference type="ARBA" id="ARBA00023136"/>
    </source>
</evidence>
<keyword evidence="8" id="KW-0393">Immunoglobulin domain</keyword>
<evidence type="ECO:0000256" key="7">
    <source>
        <dbReference type="ARBA" id="ARBA00023180"/>
    </source>
</evidence>
<evidence type="ECO:0000256" key="6">
    <source>
        <dbReference type="ARBA" id="ARBA00023157"/>
    </source>
</evidence>
<evidence type="ECO:0000256" key="10">
    <source>
        <dbReference type="SAM" id="SignalP"/>
    </source>
</evidence>
<dbReference type="InterPro" id="IPR003598">
    <property type="entry name" value="Ig_sub2"/>
</dbReference>
<dbReference type="InterPro" id="IPR036179">
    <property type="entry name" value="Ig-like_dom_sf"/>
</dbReference>
<dbReference type="KEGG" id="btab:109040710"/>
<name>A0A9P0G5E8_BEMTA</name>
<keyword evidence="13" id="KW-1185">Reference proteome</keyword>
<organism evidence="12 13">
    <name type="scientific">Bemisia tabaci</name>
    <name type="common">Sweetpotato whitefly</name>
    <name type="synonym">Aleurodes tabaci</name>
    <dbReference type="NCBI Taxonomy" id="7038"/>
    <lineage>
        <taxon>Eukaryota</taxon>
        <taxon>Metazoa</taxon>
        <taxon>Ecdysozoa</taxon>
        <taxon>Arthropoda</taxon>
        <taxon>Hexapoda</taxon>
        <taxon>Insecta</taxon>
        <taxon>Pterygota</taxon>
        <taxon>Neoptera</taxon>
        <taxon>Paraneoptera</taxon>
        <taxon>Hemiptera</taxon>
        <taxon>Sternorrhyncha</taxon>
        <taxon>Aleyrodoidea</taxon>
        <taxon>Aleyrodidae</taxon>
        <taxon>Aleyrodinae</taxon>
        <taxon>Bemisia</taxon>
    </lineage>
</organism>
<dbReference type="SMART" id="SM00409">
    <property type="entry name" value="IG"/>
    <property type="match status" value="3"/>
</dbReference>
<evidence type="ECO:0000256" key="2">
    <source>
        <dbReference type="ARBA" id="ARBA00022475"/>
    </source>
</evidence>
<dbReference type="Pfam" id="PF07686">
    <property type="entry name" value="V-set"/>
    <property type="match status" value="1"/>
</dbReference>
<dbReference type="InterPro" id="IPR013783">
    <property type="entry name" value="Ig-like_fold"/>
</dbReference>
<feature type="signal peptide" evidence="10">
    <location>
        <begin position="1"/>
        <end position="17"/>
    </location>
</feature>
<dbReference type="Proteomes" id="UP001152759">
    <property type="component" value="Chromosome 5"/>
</dbReference>
<dbReference type="AlphaFoldDB" id="A0A9P0G5E8"/>
<keyword evidence="3 10" id="KW-0732">Signal</keyword>
<evidence type="ECO:0000256" key="3">
    <source>
        <dbReference type="ARBA" id="ARBA00022729"/>
    </source>
</evidence>
<evidence type="ECO:0000313" key="13">
    <source>
        <dbReference type="Proteomes" id="UP001152759"/>
    </source>
</evidence>
<dbReference type="InterPro" id="IPR007110">
    <property type="entry name" value="Ig-like_dom"/>
</dbReference>
<keyword evidence="6" id="KW-1015">Disulfide bond</keyword>
<feature type="domain" description="Ig-like" evidence="11">
    <location>
        <begin position="23"/>
        <end position="117"/>
    </location>
</feature>
<dbReference type="GO" id="GO:0043005">
    <property type="term" value="C:neuron projection"/>
    <property type="evidence" value="ECO:0007669"/>
    <property type="project" value="TreeGrafter"/>
</dbReference>
<keyword evidence="2" id="KW-1003">Cell membrane</keyword>
<feature type="domain" description="Ig-like" evidence="11">
    <location>
        <begin position="125"/>
        <end position="210"/>
    </location>
</feature>
<dbReference type="PROSITE" id="PS50835">
    <property type="entry name" value="IG_LIKE"/>
    <property type="match status" value="3"/>
</dbReference>
<evidence type="ECO:0000256" key="9">
    <source>
        <dbReference type="SAM" id="MobiDB-lite"/>
    </source>
</evidence>